<dbReference type="STRING" id="660521.SAMN04487949_2919"/>
<feature type="transmembrane region" description="Helical" evidence="1">
    <location>
        <begin position="49"/>
        <end position="75"/>
    </location>
</feature>
<organism evidence="2 3">
    <name type="scientific">Halogranum gelatinilyticum</name>
    <dbReference type="NCBI Taxonomy" id="660521"/>
    <lineage>
        <taxon>Archaea</taxon>
        <taxon>Methanobacteriati</taxon>
        <taxon>Methanobacteriota</taxon>
        <taxon>Stenosarchaea group</taxon>
        <taxon>Halobacteria</taxon>
        <taxon>Halobacteriales</taxon>
        <taxon>Haloferacaceae</taxon>
    </lineage>
</organism>
<keyword evidence="1" id="KW-0812">Transmembrane</keyword>
<gene>
    <name evidence="2" type="ORF">SAMN04487949_2919</name>
</gene>
<keyword evidence="1" id="KW-1133">Transmembrane helix</keyword>
<evidence type="ECO:0000313" key="3">
    <source>
        <dbReference type="Proteomes" id="UP000199451"/>
    </source>
</evidence>
<evidence type="ECO:0000313" key="2">
    <source>
        <dbReference type="EMBL" id="SDM94035.1"/>
    </source>
</evidence>
<name>A0A1G9XCL8_9EURY</name>
<feature type="transmembrane region" description="Helical" evidence="1">
    <location>
        <begin position="152"/>
        <end position="171"/>
    </location>
</feature>
<dbReference type="AlphaFoldDB" id="A0A1G9XCL8"/>
<sequence>MTRSRVYDGALLVVSIAVMILSARPFTGLLVDAWSVESSVVAAAVTGFLSAIGATLASAIAFTTGLLGVFILLFLFDSSKKVQALVFVLALPLFFTTLNRFDLWTIPWTRELIPLAVGVVVALPIGTAGARVDTESDGAIPRVREFPAATRAIYWIVVVSVLVALVQVHVLAGQPGIVLNVVLSGAIVALTAVFTTYQDDRSVLIISPDPYEEANVLGGIYQEARSRFGAEAINEGSSIATEDVSALGRARKLTAPDLDLDQSSGMTVAAAAKEHLVEIRGDAGFRFRAPGVFGRTLEIIAHGYGPDDIRREDLDALDDNGQSSRLDSLRRRVVDFAGFVLPAMLPAFVRERLTGGPTKSIGEAIRDADILLLVAPLDDQVAEGAATQDAGDRSTVLGKYDAICGSDAVKEKTVRMVVTDSHRLKDEFEEKRNASTNSPPSKYLRRFGRFLNQTRLGNTCCEVVPVFRVLNSEREMDTRLWGASELLEEVY</sequence>
<keyword evidence="3" id="KW-1185">Reference proteome</keyword>
<feature type="transmembrane region" description="Helical" evidence="1">
    <location>
        <begin position="82"/>
        <end position="101"/>
    </location>
</feature>
<feature type="transmembrane region" description="Helical" evidence="1">
    <location>
        <begin position="177"/>
        <end position="197"/>
    </location>
</feature>
<dbReference type="EMBL" id="FNHL01000004">
    <property type="protein sequence ID" value="SDM94035.1"/>
    <property type="molecule type" value="Genomic_DNA"/>
</dbReference>
<keyword evidence="1" id="KW-0472">Membrane</keyword>
<proteinExistence type="predicted"/>
<accession>A0A1G9XCL8</accession>
<dbReference type="Proteomes" id="UP000199451">
    <property type="component" value="Unassembled WGS sequence"/>
</dbReference>
<evidence type="ECO:0000256" key="1">
    <source>
        <dbReference type="SAM" id="Phobius"/>
    </source>
</evidence>
<reference evidence="3" key="1">
    <citation type="submission" date="2016-10" db="EMBL/GenBank/DDBJ databases">
        <authorList>
            <person name="Varghese N."/>
            <person name="Submissions S."/>
        </authorList>
    </citation>
    <scope>NUCLEOTIDE SEQUENCE [LARGE SCALE GENOMIC DNA]</scope>
    <source>
        <strain evidence="3">CGMCC 1.10119</strain>
    </source>
</reference>
<protein>
    <submittedName>
        <fullName evidence="2">Uncharacterized protein</fullName>
    </submittedName>
</protein>